<reference evidence="3 4" key="1">
    <citation type="submission" date="2017-04" db="EMBL/GenBank/DDBJ databases">
        <authorList>
            <person name="Afonso C.L."/>
            <person name="Miller P.J."/>
            <person name="Scott M.A."/>
            <person name="Spackman E."/>
            <person name="Goraichik I."/>
            <person name="Dimitrov K.M."/>
            <person name="Suarez D.L."/>
            <person name="Swayne D.E."/>
        </authorList>
    </citation>
    <scope>NUCLEOTIDE SEQUENCE [LARGE SCALE GENOMIC DNA]</scope>
    <source>
        <strain evidence="3 4">11</strain>
    </source>
</reference>
<feature type="domain" description="BIG2" evidence="2">
    <location>
        <begin position="133"/>
        <end position="214"/>
    </location>
</feature>
<protein>
    <submittedName>
        <fullName evidence="3">Ig-like domain (Group 2)</fullName>
    </submittedName>
</protein>
<dbReference type="RefSeq" id="WP_244903370.1">
    <property type="nucleotide sequence ID" value="NZ_FXAZ01000002.1"/>
</dbReference>
<keyword evidence="1" id="KW-0732">Signal</keyword>
<gene>
    <name evidence="3" type="ORF">SAMN06295960_2242</name>
</gene>
<dbReference type="SMART" id="SM00635">
    <property type="entry name" value="BID_2"/>
    <property type="match status" value="7"/>
</dbReference>
<feature type="domain" description="BIG2" evidence="2">
    <location>
        <begin position="314"/>
        <end position="386"/>
    </location>
</feature>
<evidence type="ECO:0000313" key="3">
    <source>
        <dbReference type="EMBL" id="SMG37654.1"/>
    </source>
</evidence>
<proteinExistence type="predicted"/>
<feature type="signal peptide" evidence="1">
    <location>
        <begin position="1"/>
        <end position="32"/>
    </location>
</feature>
<accession>A0A1X7K961</accession>
<name>A0A1X7K961_9BACL</name>
<evidence type="ECO:0000313" key="4">
    <source>
        <dbReference type="Proteomes" id="UP000193834"/>
    </source>
</evidence>
<feature type="domain" description="BIG2" evidence="2">
    <location>
        <begin position="656"/>
        <end position="735"/>
    </location>
</feature>
<dbReference type="EMBL" id="FXAZ01000002">
    <property type="protein sequence ID" value="SMG37654.1"/>
    <property type="molecule type" value="Genomic_DNA"/>
</dbReference>
<feature type="domain" description="BIG2" evidence="2">
    <location>
        <begin position="218"/>
        <end position="300"/>
    </location>
</feature>
<dbReference type="InterPro" id="IPR003343">
    <property type="entry name" value="Big_2"/>
</dbReference>
<sequence length="737" mass="79897">MNVRKKAMPWLSMLLVVALMAGLLPAGKVTHAAESVTGIRFESNISPVYVLVEGQSTQLKVIATIKDGTTEKESDVTDKVSWTSSDSKIVSVDAGWVKGVGKGSAEITAKYQGYTIKKMIVADMMYEKLVVRTTDGGQEVPSELTVNLGMKPKWSVFALDHQRAGESNVTEEATWSSSNTSVADVNKGVITLKEKGETEITVKHKGLSYKVKLKVDMPYNELKIMPDKVVEFTFGDSSKSVTVIATKPDGSTEDVTALAEWSSSDKNVVEVENGVLKPINVGTATITVSYLGKTDTVTAVVRASNQAMRITPDKKQHVMLSQGVVSLQTFVLAMDNSTKEVTQEAEWTSSNVQAVTVDKGIVRLHGAGDATITAKYQGLSRKVDITVYPSITKIEWAEAVKPDKDGDTKRKEEMFINDVKSLPKIQGTTFSGEKVDVSNVVQWTSDNPNIVKIEEDGKMKALETGTVRLVAQVSGQILDMDVTVTRKALILHTDQDELSLVTAREVSVPTVTVIYTDGEEADVTNDVKWESSSNNLLVYDGKMRGLVPTSRLTLNGTFSNVKLSIKVTIEEEIVSLTIDPNPVYTTINKSESVKVTGKYRNGKTINLSSRMNWKMENESIATVKGSSVKGAALGSTKMVGEFQGKTYEVPVHVKPKLLKLEGTPSSIKLTPGQSAAWKVQAIYDTGEVVDVTSQVTWVPSNTKVKVSRGSVQGVSKGSTSIKISFGGKSTTIRTSVK</sequence>
<feature type="chain" id="PRO_5012982276" evidence="1">
    <location>
        <begin position="33"/>
        <end position="737"/>
    </location>
</feature>
<dbReference type="InterPro" id="IPR008964">
    <property type="entry name" value="Invasin/intimin_cell_adhesion"/>
</dbReference>
<dbReference type="AlphaFoldDB" id="A0A1X7K961"/>
<dbReference type="Proteomes" id="UP000193834">
    <property type="component" value="Unassembled WGS sequence"/>
</dbReference>
<dbReference type="STRING" id="1852522.SAMN06295960_2242"/>
<dbReference type="Gene3D" id="2.60.40.1080">
    <property type="match status" value="8"/>
</dbReference>
<dbReference type="Pfam" id="PF02368">
    <property type="entry name" value="Big_2"/>
    <property type="match status" value="1"/>
</dbReference>
<dbReference type="SUPFAM" id="SSF49373">
    <property type="entry name" value="Invasin/intimin cell-adhesion fragments"/>
    <property type="match status" value="5"/>
</dbReference>
<organism evidence="3 4">
    <name type="scientific">Paenibacillus aquistagni</name>
    <dbReference type="NCBI Taxonomy" id="1852522"/>
    <lineage>
        <taxon>Bacteria</taxon>
        <taxon>Bacillati</taxon>
        <taxon>Bacillota</taxon>
        <taxon>Bacilli</taxon>
        <taxon>Bacillales</taxon>
        <taxon>Paenibacillaceae</taxon>
        <taxon>Paenibacillus</taxon>
    </lineage>
</organism>
<feature type="domain" description="BIG2" evidence="2">
    <location>
        <begin position="572"/>
        <end position="652"/>
    </location>
</feature>
<evidence type="ECO:0000256" key="1">
    <source>
        <dbReference type="SAM" id="SignalP"/>
    </source>
</evidence>
<keyword evidence="4" id="KW-1185">Reference proteome</keyword>
<evidence type="ECO:0000259" key="2">
    <source>
        <dbReference type="SMART" id="SM00635"/>
    </source>
</evidence>
<feature type="domain" description="BIG2" evidence="2">
    <location>
        <begin position="410"/>
        <end position="483"/>
    </location>
</feature>
<feature type="domain" description="BIG2" evidence="2">
    <location>
        <begin position="35"/>
        <end position="121"/>
    </location>
</feature>